<evidence type="ECO:0000313" key="2">
    <source>
        <dbReference type="Proteomes" id="UP000019249"/>
    </source>
</evidence>
<keyword evidence="2" id="KW-1185">Reference proteome</keyword>
<dbReference type="EMBL" id="AODF01000008">
    <property type="protein sequence ID" value="EUJ33017.1"/>
    <property type="molecule type" value="Genomic_DNA"/>
</dbReference>
<organism evidence="1 2">
    <name type="scientific">Listeria floridensis FSL S10-1187</name>
    <dbReference type="NCBI Taxonomy" id="1265817"/>
    <lineage>
        <taxon>Bacteria</taxon>
        <taxon>Bacillati</taxon>
        <taxon>Bacillota</taxon>
        <taxon>Bacilli</taxon>
        <taxon>Bacillales</taxon>
        <taxon>Listeriaceae</taxon>
        <taxon>Listeria</taxon>
    </lineage>
</organism>
<comment type="caution">
    <text evidence="1">The sequence shown here is derived from an EMBL/GenBank/DDBJ whole genome shotgun (WGS) entry which is preliminary data.</text>
</comment>
<dbReference type="Proteomes" id="UP000019249">
    <property type="component" value="Unassembled WGS sequence"/>
</dbReference>
<name>A0ABN0RGJ1_9LIST</name>
<reference evidence="1 2" key="1">
    <citation type="journal article" date="2014" name="Int. J. Syst. Evol. Microbiol.">
        <title>Listeria floridensis sp. nov., Listeria aquatica sp. nov., Listeria cornellensis sp. nov., Listeria riparia sp. nov. and Listeria grandensis sp. nov., from agricultural and natural environments.</title>
        <authorList>
            <person name="den Bakker H.C."/>
            <person name="Warchocki S."/>
            <person name="Wright E.M."/>
            <person name="Allred A.F."/>
            <person name="Ahlstrom C."/>
            <person name="Manuel C.S."/>
            <person name="Stasiewicz M.J."/>
            <person name="Burrell A."/>
            <person name="Roof S."/>
            <person name="Strawn L."/>
            <person name="Fortes E.D."/>
            <person name="Nightingale K.K."/>
            <person name="Kephart D."/>
            <person name="Wiedmann M."/>
        </authorList>
    </citation>
    <scope>NUCLEOTIDE SEQUENCE [LARGE SCALE GENOMIC DNA]</scope>
    <source>
        <strain evidence="1 2">FSL S10-1187</strain>
    </source>
</reference>
<sequence length="55" mass="6364">MGEGQFHIEVDFMKKGFDQFFQLETEGSSVKQEVLAGMIGFFYGRLHYCSKQLHS</sequence>
<protein>
    <submittedName>
        <fullName evidence="1">Uncharacterized protein</fullName>
    </submittedName>
</protein>
<proteinExistence type="predicted"/>
<evidence type="ECO:0000313" key="1">
    <source>
        <dbReference type="EMBL" id="EUJ33017.1"/>
    </source>
</evidence>
<gene>
    <name evidence="1" type="ORF">MFLO_05380</name>
</gene>
<accession>A0ABN0RGJ1</accession>